<dbReference type="Proteomes" id="UP000606003">
    <property type="component" value="Unassembled WGS sequence"/>
</dbReference>
<keyword evidence="3" id="KW-1185">Reference proteome</keyword>
<keyword evidence="1" id="KW-0732">Signal</keyword>
<organism evidence="2 3">
    <name type="scientific">Hymenobacter armeniacus</name>
    <dbReference type="NCBI Taxonomy" id="2771358"/>
    <lineage>
        <taxon>Bacteria</taxon>
        <taxon>Pseudomonadati</taxon>
        <taxon>Bacteroidota</taxon>
        <taxon>Cytophagia</taxon>
        <taxon>Cytophagales</taxon>
        <taxon>Hymenobacteraceae</taxon>
        <taxon>Hymenobacter</taxon>
    </lineage>
</organism>
<reference evidence="2 3" key="1">
    <citation type="submission" date="2020-09" db="EMBL/GenBank/DDBJ databases">
        <authorList>
            <person name="Kim M.K."/>
        </authorList>
    </citation>
    <scope>NUCLEOTIDE SEQUENCE [LARGE SCALE GENOMIC DNA]</scope>
    <source>
        <strain evidence="2 3">BT189</strain>
    </source>
</reference>
<name>A0ABR8JT66_9BACT</name>
<evidence type="ECO:0000256" key="1">
    <source>
        <dbReference type="SAM" id="SignalP"/>
    </source>
</evidence>
<feature type="chain" id="PRO_5045050202" evidence="1">
    <location>
        <begin position="23"/>
        <end position="244"/>
    </location>
</feature>
<accession>A0ABR8JT66</accession>
<comment type="caution">
    <text evidence="2">The sequence shown here is derived from an EMBL/GenBank/DDBJ whole genome shotgun (WGS) entry which is preliminary data.</text>
</comment>
<evidence type="ECO:0000313" key="3">
    <source>
        <dbReference type="Proteomes" id="UP000606003"/>
    </source>
</evidence>
<gene>
    <name evidence="2" type="ORF">IC234_13630</name>
</gene>
<dbReference type="RefSeq" id="WP_190925521.1">
    <property type="nucleotide sequence ID" value="NZ_JACXAC010000004.1"/>
</dbReference>
<feature type="signal peptide" evidence="1">
    <location>
        <begin position="1"/>
        <end position="22"/>
    </location>
</feature>
<protein>
    <submittedName>
        <fullName evidence="2">Uncharacterized protein</fullName>
    </submittedName>
</protein>
<proteinExistence type="predicted"/>
<dbReference type="EMBL" id="JACXAC010000004">
    <property type="protein sequence ID" value="MBD2723169.1"/>
    <property type="molecule type" value="Genomic_DNA"/>
</dbReference>
<evidence type="ECO:0000313" key="2">
    <source>
        <dbReference type="EMBL" id="MBD2723169.1"/>
    </source>
</evidence>
<sequence>MKNFTPFFFAILLGAFARPVAAQTSRDAAEARVAYQQANTSASARTYRAAMGQQPAGFLGGNAFQPGSLRTFDGRNLLVPGLRYHAGLHLLEAQDSVELDSTHFWPASSLRGFDFGEAGNPDQPLRRFRSRLVKEGSAGTRREFVEVLTAIDAGPQLLAWFYAPAPDATPNGKHPLVGTLLAGPGTVGTEPLRPLEPSEASVLRLFGARADAVRTFATGQHLDYTRPADIARMMDHYNRIAVVK</sequence>